<protein>
    <submittedName>
        <fullName evidence="1">Uncharacterized protein</fullName>
    </submittedName>
</protein>
<evidence type="ECO:0000313" key="1">
    <source>
        <dbReference type="EMBL" id="OGC59669.1"/>
    </source>
</evidence>
<sequence length="111" mass="12311">MPQFHQSDETFNLPCGLVQDSPFDCRACSPRLKEKSRQLADLLEQLVPHLEKIIDLENQTLSLTKKYYEDSATGQIATPPSNIEANMMVDLGSQIVTASIELTELVGTSSE</sequence>
<name>A0A1F4VR97_UNCKA</name>
<comment type="caution">
    <text evidence="1">The sequence shown here is derived from an EMBL/GenBank/DDBJ whole genome shotgun (WGS) entry which is preliminary data.</text>
</comment>
<reference evidence="1 2" key="1">
    <citation type="journal article" date="2016" name="Nat. Commun.">
        <title>Thousands of microbial genomes shed light on interconnected biogeochemical processes in an aquifer system.</title>
        <authorList>
            <person name="Anantharaman K."/>
            <person name="Brown C.T."/>
            <person name="Hug L.A."/>
            <person name="Sharon I."/>
            <person name="Castelle C.J."/>
            <person name="Probst A.J."/>
            <person name="Thomas B.C."/>
            <person name="Singh A."/>
            <person name="Wilkins M.J."/>
            <person name="Karaoz U."/>
            <person name="Brodie E.L."/>
            <person name="Williams K.H."/>
            <person name="Hubbard S.S."/>
            <person name="Banfield J.F."/>
        </authorList>
    </citation>
    <scope>NUCLEOTIDE SEQUENCE [LARGE SCALE GENOMIC DNA]</scope>
</reference>
<dbReference type="AlphaFoldDB" id="A0A1F4VR97"/>
<proteinExistence type="predicted"/>
<dbReference type="STRING" id="1802628.A2890_02065"/>
<evidence type="ECO:0000313" key="2">
    <source>
        <dbReference type="Proteomes" id="UP000176967"/>
    </source>
</evidence>
<accession>A0A1F4VR97</accession>
<organism evidence="1 2">
    <name type="scientific">candidate division WWE3 bacterium RIFCSPLOWO2_01_FULL_53_14</name>
    <dbReference type="NCBI Taxonomy" id="1802628"/>
    <lineage>
        <taxon>Bacteria</taxon>
        <taxon>Katanobacteria</taxon>
    </lineage>
</organism>
<dbReference type="Proteomes" id="UP000176967">
    <property type="component" value="Unassembled WGS sequence"/>
</dbReference>
<gene>
    <name evidence="1" type="ORF">A2890_02065</name>
</gene>
<dbReference type="EMBL" id="MEVL01000037">
    <property type="protein sequence ID" value="OGC59669.1"/>
    <property type="molecule type" value="Genomic_DNA"/>
</dbReference>